<accession>A0A5D3CDX1</accession>
<reference evidence="2 3" key="1">
    <citation type="submission" date="2019-08" db="EMBL/GenBank/DDBJ databases">
        <title>Draft genome sequences of two oriental melons (Cucumis melo L. var makuwa).</title>
        <authorList>
            <person name="Kwon S.-Y."/>
        </authorList>
    </citation>
    <scope>NUCLEOTIDE SEQUENCE [LARGE SCALE GENOMIC DNA]</scope>
    <source>
        <strain evidence="3">cv. Chang Bougi</strain>
        <tissue evidence="2">Leaf</tissue>
    </source>
</reference>
<protein>
    <submittedName>
        <fullName evidence="2">CACTA en-spm transposon protein</fullName>
    </submittedName>
</protein>
<feature type="region of interest" description="Disordered" evidence="1">
    <location>
        <begin position="34"/>
        <end position="58"/>
    </location>
</feature>
<dbReference type="EMBL" id="SSTD01011870">
    <property type="protein sequence ID" value="TYK09384.1"/>
    <property type="molecule type" value="Genomic_DNA"/>
</dbReference>
<proteinExistence type="predicted"/>
<feature type="compositionally biased region" description="Polar residues" evidence="1">
    <location>
        <begin position="44"/>
        <end position="53"/>
    </location>
</feature>
<evidence type="ECO:0000256" key="1">
    <source>
        <dbReference type="SAM" id="MobiDB-lite"/>
    </source>
</evidence>
<gene>
    <name evidence="2" type="ORF">E5676_scaffold5463G00160</name>
</gene>
<evidence type="ECO:0000313" key="3">
    <source>
        <dbReference type="Proteomes" id="UP000321947"/>
    </source>
</evidence>
<dbReference type="AlphaFoldDB" id="A0A5D3CDX1"/>
<organism evidence="2 3">
    <name type="scientific">Cucumis melo var. makuwa</name>
    <name type="common">Oriental melon</name>
    <dbReference type="NCBI Taxonomy" id="1194695"/>
    <lineage>
        <taxon>Eukaryota</taxon>
        <taxon>Viridiplantae</taxon>
        <taxon>Streptophyta</taxon>
        <taxon>Embryophyta</taxon>
        <taxon>Tracheophyta</taxon>
        <taxon>Spermatophyta</taxon>
        <taxon>Magnoliopsida</taxon>
        <taxon>eudicotyledons</taxon>
        <taxon>Gunneridae</taxon>
        <taxon>Pentapetalae</taxon>
        <taxon>rosids</taxon>
        <taxon>fabids</taxon>
        <taxon>Cucurbitales</taxon>
        <taxon>Cucurbitaceae</taxon>
        <taxon>Benincaseae</taxon>
        <taxon>Cucumis</taxon>
    </lineage>
</organism>
<evidence type="ECO:0000313" key="2">
    <source>
        <dbReference type="EMBL" id="TYK09384.1"/>
    </source>
</evidence>
<name>A0A5D3CDX1_CUCMM</name>
<dbReference type="Proteomes" id="UP000321947">
    <property type="component" value="Unassembled WGS sequence"/>
</dbReference>
<comment type="caution">
    <text evidence="2">The sequence shown here is derived from an EMBL/GenBank/DDBJ whole genome shotgun (WGS) entry which is preliminary data.</text>
</comment>
<sequence length="188" mass="21717">MIVTNHHYVVIFKRFQWIDAMFLEFAEDLNSPTGGSSLEDENLAATTQPSLTPSPKRRGQSQLLEWTDIGREYIEVVKDDLHCFFVLDFNDQAMNRFVEHQILSTFKESNPEPTILLDRRSLTIIATGQSCFYNNSMSSLSKEVEFAEVKRAIEEQRKTQEMLASQVEHMRKLIEDMNQAQQGPSRDP</sequence>